<dbReference type="InterPro" id="IPR011051">
    <property type="entry name" value="RmlC_Cupin_sf"/>
</dbReference>
<dbReference type="AlphaFoldDB" id="A0A7W2HF73"/>
<comment type="caution">
    <text evidence="2">The sequence shown here is derived from an EMBL/GenBank/DDBJ whole genome shotgun (WGS) entry which is preliminary data.</text>
</comment>
<reference evidence="2 3" key="1">
    <citation type="submission" date="2020-07" db="EMBL/GenBank/DDBJ databases">
        <title>Streptomyces isolated from Indian soil.</title>
        <authorList>
            <person name="Mandal S."/>
            <person name="Maiti P.K."/>
        </authorList>
    </citation>
    <scope>NUCLEOTIDE SEQUENCE [LARGE SCALE GENOMIC DNA]</scope>
    <source>
        <strain evidence="2 3">PSKA54</strain>
    </source>
</reference>
<sequence>MAGIVCKNFDSPDETRRFEEGKGRVDLVSTDSGLVGRGVFEPGWQWSKHIKPIVGTDSCQASHTGYVVSGRMKIVMDDGESIEAGPGDLFVIEPGHDAWVVGDEPCVAVDWTGFGEYAKPTSS</sequence>
<organism evidence="2 3">
    <name type="scientific">Streptomyces himalayensis subsp. aureolus</name>
    <dbReference type="NCBI Taxonomy" id="2758039"/>
    <lineage>
        <taxon>Bacteria</taxon>
        <taxon>Bacillati</taxon>
        <taxon>Actinomycetota</taxon>
        <taxon>Actinomycetes</taxon>
        <taxon>Kitasatosporales</taxon>
        <taxon>Streptomycetaceae</taxon>
        <taxon>Streptomyces</taxon>
        <taxon>Streptomyces himalayensis</taxon>
    </lineage>
</organism>
<dbReference type="InterPro" id="IPR013096">
    <property type="entry name" value="Cupin_2"/>
</dbReference>
<dbReference type="InterPro" id="IPR014710">
    <property type="entry name" value="RmlC-like_jellyroll"/>
</dbReference>
<evidence type="ECO:0000259" key="1">
    <source>
        <dbReference type="Pfam" id="PF07883"/>
    </source>
</evidence>
<dbReference type="EMBL" id="JACEQY010000007">
    <property type="protein sequence ID" value="MBA4861600.1"/>
    <property type="molecule type" value="Genomic_DNA"/>
</dbReference>
<protein>
    <submittedName>
        <fullName evidence="2">Cupin domain-containing protein</fullName>
    </submittedName>
</protein>
<evidence type="ECO:0000313" key="2">
    <source>
        <dbReference type="EMBL" id="MBA4861600.1"/>
    </source>
</evidence>
<evidence type="ECO:0000313" key="3">
    <source>
        <dbReference type="Proteomes" id="UP000586976"/>
    </source>
</evidence>
<dbReference type="Pfam" id="PF07883">
    <property type="entry name" value="Cupin_2"/>
    <property type="match status" value="1"/>
</dbReference>
<feature type="domain" description="Cupin type-2" evidence="1">
    <location>
        <begin position="62"/>
        <end position="110"/>
    </location>
</feature>
<accession>A0A7W2HF73</accession>
<dbReference type="SUPFAM" id="SSF51182">
    <property type="entry name" value="RmlC-like cupins"/>
    <property type="match status" value="1"/>
</dbReference>
<dbReference type="Gene3D" id="2.60.120.10">
    <property type="entry name" value="Jelly Rolls"/>
    <property type="match status" value="1"/>
</dbReference>
<dbReference type="RefSeq" id="WP_181863563.1">
    <property type="nucleotide sequence ID" value="NZ_JACEQY010000007.1"/>
</dbReference>
<name>A0A7W2HF73_9ACTN</name>
<keyword evidence="3" id="KW-1185">Reference proteome</keyword>
<proteinExistence type="predicted"/>
<dbReference type="CDD" id="cd06990">
    <property type="entry name" value="cupin_DUF861"/>
    <property type="match status" value="1"/>
</dbReference>
<dbReference type="Proteomes" id="UP000586976">
    <property type="component" value="Unassembled WGS sequence"/>
</dbReference>
<gene>
    <name evidence="2" type="ORF">H1V43_09435</name>
</gene>